<name>A0A445B7X4_ARAHY</name>
<evidence type="ECO:0000259" key="1">
    <source>
        <dbReference type="Pfam" id="PF10536"/>
    </source>
</evidence>
<proteinExistence type="predicted"/>
<dbReference type="Pfam" id="PF10536">
    <property type="entry name" value="PMD"/>
    <property type="match status" value="1"/>
</dbReference>
<dbReference type="InterPro" id="IPR044824">
    <property type="entry name" value="MAIN-like"/>
</dbReference>
<gene>
    <name evidence="2" type="ORF">Ahy_A10g049787</name>
</gene>
<dbReference type="Proteomes" id="UP000289738">
    <property type="component" value="Chromosome A10"/>
</dbReference>
<feature type="domain" description="Aminotransferase-like plant mobile" evidence="1">
    <location>
        <begin position="55"/>
        <end position="160"/>
    </location>
</feature>
<keyword evidence="3" id="KW-1185">Reference proteome</keyword>
<evidence type="ECO:0000313" key="3">
    <source>
        <dbReference type="Proteomes" id="UP000289738"/>
    </source>
</evidence>
<dbReference type="AlphaFoldDB" id="A0A445B7X4"/>
<dbReference type="STRING" id="3818.A0A445B7X4"/>
<evidence type="ECO:0000313" key="2">
    <source>
        <dbReference type="EMBL" id="RYR34773.1"/>
    </source>
</evidence>
<dbReference type="GO" id="GO:0010073">
    <property type="term" value="P:meristem maintenance"/>
    <property type="evidence" value="ECO:0007669"/>
    <property type="project" value="InterPro"/>
</dbReference>
<accession>A0A445B7X4</accession>
<dbReference type="InterPro" id="IPR019557">
    <property type="entry name" value="AminoTfrase-like_pln_mobile"/>
</dbReference>
<organism evidence="2 3">
    <name type="scientific">Arachis hypogaea</name>
    <name type="common">Peanut</name>
    <dbReference type="NCBI Taxonomy" id="3818"/>
    <lineage>
        <taxon>Eukaryota</taxon>
        <taxon>Viridiplantae</taxon>
        <taxon>Streptophyta</taxon>
        <taxon>Embryophyta</taxon>
        <taxon>Tracheophyta</taxon>
        <taxon>Spermatophyta</taxon>
        <taxon>Magnoliopsida</taxon>
        <taxon>eudicotyledons</taxon>
        <taxon>Gunneridae</taxon>
        <taxon>Pentapetalae</taxon>
        <taxon>rosids</taxon>
        <taxon>fabids</taxon>
        <taxon>Fabales</taxon>
        <taxon>Fabaceae</taxon>
        <taxon>Papilionoideae</taxon>
        <taxon>50 kb inversion clade</taxon>
        <taxon>dalbergioids sensu lato</taxon>
        <taxon>Dalbergieae</taxon>
        <taxon>Pterocarpus clade</taxon>
        <taxon>Arachis</taxon>
    </lineage>
</organism>
<reference evidence="2 3" key="1">
    <citation type="submission" date="2019-01" db="EMBL/GenBank/DDBJ databases">
        <title>Sequencing of cultivated peanut Arachis hypogaea provides insights into genome evolution and oil improvement.</title>
        <authorList>
            <person name="Chen X."/>
        </authorList>
    </citation>
    <scope>NUCLEOTIDE SEQUENCE [LARGE SCALE GENOMIC DNA]</scope>
    <source>
        <strain evidence="3">cv. Fuhuasheng</strain>
        <tissue evidence="2">Leaves</tissue>
    </source>
</reference>
<dbReference type="PANTHER" id="PTHR46033:SF8">
    <property type="entry name" value="PROTEIN MAINTENANCE OF MERISTEMS-LIKE"/>
    <property type="match status" value="1"/>
</dbReference>
<protein>
    <recommendedName>
        <fullName evidence="1">Aminotransferase-like plant mobile domain-containing protein</fullName>
    </recommendedName>
</protein>
<sequence length="228" mass="26311">MNVYYRVYISVSMSLKPNVAYILGLPINREAFFVENGIVCFGREPGPQDHVLGKVNIVWVRRCRDTEPCNTQKFVERYVREHIFCMLGIVVFSDKSTTSLNSKFLPLLRNLHRISRYSWGAANLAHLYRSLCRASRYNCKEMDGPLMLLFVWAWERMPLLTLIPRDQLDDVGGVIGADIQDIYGGLLRILGDDSTTWELTILYGGRIWEWGFRMSSLPIWLCAPPSLR</sequence>
<comment type="caution">
    <text evidence="2">The sequence shown here is derived from an EMBL/GenBank/DDBJ whole genome shotgun (WGS) entry which is preliminary data.</text>
</comment>
<dbReference type="PANTHER" id="PTHR46033">
    <property type="entry name" value="PROTEIN MAIN-LIKE 2"/>
    <property type="match status" value="1"/>
</dbReference>
<dbReference type="EMBL" id="SDMP01000010">
    <property type="protein sequence ID" value="RYR34773.1"/>
    <property type="molecule type" value="Genomic_DNA"/>
</dbReference>